<reference evidence="2 3" key="1">
    <citation type="submission" date="2019-02" db="EMBL/GenBank/DDBJ databases">
        <title>Sequencing the genomes of 1000 actinobacteria strains.</title>
        <authorList>
            <person name="Klenk H.-P."/>
        </authorList>
    </citation>
    <scope>NUCLEOTIDE SEQUENCE [LARGE SCALE GENOMIC DNA]</scope>
    <source>
        <strain evidence="2 3">DSM 17364</strain>
    </source>
</reference>
<organism evidence="2 3">
    <name type="scientific">Zhihengliuella halotolerans</name>
    <dbReference type="NCBI Taxonomy" id="370736"/>
    <lineage>
        <taxon>Bacteria</taxon>
        <taxon>Bacillati</taxon>
        <taxon>Actinomycetota</taxon>
        <taxon>Actinomycetes</taxon>
        <taxon>Micrococcales</taxon>
        <taxon>Micrococcaceae</taxon>
        <taxon>Zhihengliuella</taxon>
    </lineage>
</organism>
<proteinExistence type="predicted"/>
<feature type="region of interest" description="Disordered" evidence="1">
    <location>
        <begin position="78"/>
        <end position="98"/>
    </location>
</feature>
<sequence>MNRETNSGPGSRGLSELYPDGSGYWAPSPDAVRPRVPEWMQDPGIGPDPAAYRDRPPGRHPVDRSRVVGFGAWCELEAPPRLLDADGRSRQSPAEPGR</sequence>
<keyword evidence="3" id="KW-1185">Reference proteome</keyword>
<name>A0A4V2GA78_9MICC</name>
<dbReference type="AlphaFoldDB" id="A0A4V2GA78"/>
<feature type="region of interest" description="Disordered" evidence="1">
    <location>
        <begin position="1"/>
        <end position="60"/>
    </location>
</feature>
<protein>
    <submittedName>
        <fullName evidence="2">Uncharacterized protein</fullName>
    </submittedName>
</protein>
<evidence type="ECO:0000313" key="3">
    <source>
        <dbReference type="Proteomes" id="UP000292685"/>
    </source>
</evidence>
<dbReference type="EMBL" id="SHLA01000001">
    <property type="protein sequence ID" value="RZU63226.1"/>
    <property type="molecule type" value="Genomic_DNA"/>
</dbReference>
<feature type="compositionally biased region" description="Basic and acidic residues" evidence="1">
    <location>
        <begin position="51"/>
        <end position="60"/>
    </location>
</feature>
<evidence type="ECO:0000256" key="1">
    <source>
        <dbReference type="SAM" id="MobiDB-lite"/>
    </source>
</evidence>
<comment type="caution">
    <text evidence="2">The sequence shown here is derived from an EMBL/GenBank/DDBJ whole genome shotgun (WGS) entry which is preliminary data.</text>
</comment>
<accession>A0A4V2GA78</accession>
<evidence type="ECO:0000313" key="2">
    <source>
        <dbReference type="EMBL" id="RZU63226.1"/>
    </source>
</evidence>
<gene>
    <name evidence="2" type="ORF">EV380_2838</name>
</gene>
<dbReference type="RefSeq" id="WP_130451657.1">
    <property type="nucleotide sequence ID" value="NZ_SHLA01000001.1"/>
</dbReference>
<dbReference type="Proteomes" id="UP000292685">
    <property type="component" value="Unassembled WGS sequence"/>
</dbReference>